<evidence type="ECO:0000256" key="5">
    <source>
        <dbReference type="ARBA" id="ARBA00023136"/>
    </source>
</evidence>
<dbReference type="Gene3D" id="1.20.1560.10">
    <property type="entry name" value="ABC transporter type 1, transmembrane domain"/>
    <property type="match status" value="1"/>
</dbReference>
<dbReference type="GO" id="GO:0016887">
    <property type="term" value="F:ATP hydrolysis activity"/>
    <property type="evidence" value="ECO:0007669"/>
    <property type="project" value="InterPro"/>
</dbReference>
<accession>A0A7S9KKU3</accession>
<dbReference type="GO" id="GO:0042626">
    <property type="term" value="F:ATPase-coupled transmembrane transporter activity"/>
    <property type="evidence" value="ECO:0007669"/>
    <property type="project" value="TreeGrafter"/>
</dbReference>
<dbReference type="InterPro" id="IPR003439">
    <property type="entry name" value="ABC_transporter-like_ATP-bd"/>
</dbReference>
<evidence type="ECO:0000256" key="6">
    <source>
        <dbReference type="SAM" id="Phobius"/>
    </source>
</evidence>
<dbReference type="AlphaFoldDB" id="A0A7S9KKU3"/>
<dbReference type="SUPFAM" id="SSF90123">
    <property type="entry name" value="ABC transporter transmembrane region"/>
    <property type="match status" value="1"/>
</dbReference>
<reference evidence="8 9" key="1">
    <citation type="journal article" date="2018" name="PLoS Genet.">
        <title>Repeat elements organise 3D genome structure and mediate transcription in the filamentous fungus Epichloe festucae.</title>
        <authorList>
            <person name="Winter D.J."/>
            <person name="Ganley A.R.D."/>
            <person name="Young C.A."/>
            <person name="Liachko I."/>
            <person name="Schardl C.L."/>
            <person name="Dupont P.Y."/>
            <person name="Berry D."/>
            <person name="Ram A."/>
            <person name="Scott B."/>
            <person name="Cox M.P."/>
        </authorList>
    </citation>
    <scope>NUCLEOTIDE SEQUENCE [LARGE SCALE GENOMIC DNA]</scope>
    <source>
        <strain evidence="8 9">Fl1</strain>
    </source>
</reference>
<name>A0A7S9KKU3_EPIFF</name>
<feature type="domain" description="ABC transporter" evidence="7">
    <location>
        <begin position="87"/>
        <end position="339"/>
    </location>
</feature>
<protein>
    <recommendedName>
        <fullName evidence="7">ABC transporter domain-containing protein</fullName>
    </recommendedName>
</protein>
<sequence>MLVSFSTDISLVDRQLPSSLMALAAQIFKMIGQLILLMQVQRQWLIALPVCVILVCFIQNVYLQTSRQLRVLELGFHSALYSWFLETKMTNFSASYNEENKILNYVNLHIEEDQKLVGHLLTSTTLFSGAGARSTVILGLVRSIESSGTVDIDEQVLSHIPCNHIRSRAFVTVPQEPFLLPDATLSFNLDPDSLASRQLLRDALEKCWDLGVAGRSLSIGELQLAAMARAMAKQSILSQGLHHRDAEGAPSLRPILVLDEAMPSLDPSTDARIHDILEREFADEGDTTVIVAHRISVLGERMRRGQNEVAWVQDGRVVKVGDSEEIAKLATATCSEEDSE</sequence>
<evidence type="ECO:0000256" key="3">
    <source>
        <dbReference type="ARBA" id="ARBA00022840"/>
    </source>
</evidence>
<gene>
    <name evidence="8" type="ORF">C2857_005031</name>
</gene>
<dbReference type="EMBL" id="CP031385">
    <property type="protein sequence ID" value="QPG94159.1"/>
    <property type="molecule type" value="Genomic_DNA"/>
</dbReference>
<evidence type="ECO:0000313" key="8">
    <source>
        <dbReference type="EMBL" id="QPG94159.1"/>
    </source>
</evidence>
<dbReference type="InterPro" id="IPR050173">
    <property type="entry name" value="ABC_transporter_C-like"/>
</dbReference>
<dbReference type="Gene3D" id="3.40.50.300">
    <property type="entry name" value="P-loop containing nucleotide triphosphate hydrolases"/>
    <property type="match status" value="1"/>
</dbReference>
<dbReference type="InterPro" id="IPR036640">
    <property type="entry name" value="ABC1_TM_sf"/>
</dbReference>
<keyword evidence="3" id="KW-0067">ATP-binding</keyword>
<keyword evidence="9" id="KW-1185">Reference proteome</keyword>
<dbReference type="PANTHER" id="PTHR24223:SF345">
    <property type="entry name" value="ABC MULTIDRUG TRANSPORTER (EUROFUNG)"/>
    <property type="match status" value="1"/>
</dbReference>
<dbReference type="SUPFAM" id="SSF52540">
    <property type="entry name" value="P-loop containing nucleoside triphosphate hydrolases"/>
    <property type="match status" value="1"/>
</dbReference>
<evidence type="ECO:0000313" key="9">
    <source>
        <dbReference type="Proteomes" id="UP000594364"/>
    </source>
</evidence>
<evidence type="ECO:0000256" key="4">
    <source>
        <dbReference type="ARBA" id="ARBA00022989"/>
    </source>
</evidence>
<dbReference type="PANTHER" id="PTHR24223">
    <property type="entry name" value="ATP-BINDING CASSETTE SUB-FAMILY C"/>
    <property type="match status" value="1"/>
</dbReference>
<feature type="transmembrane region" description="Helical" evidence="6">
    <location>
        <begin position="44"/>
        <end position="63"/>
    </location>
</feature>
<keyword evidence="1 6" id="KW-0812">Transmembrane</keyword>
<organism evidence="8 9">
    <name type="scientific">Epichloe festucae (strain Fl1)</name>
    <dbReference type="NCBI Taxonomy" id="877507"/>
    <lineage>
        <taxon>Eukaryota</taxon>
        <taxon>Fungi</taxon>
        <taxon>Dikarya</taxon>
        <taxon>Ascomycota</taxon>
        <taxon>Pezizomycotina</taxon>
        <taxon>Sordariomycetes</taxon>
        <taxon>Hypocreomycetidae</taxon>
        <taxon>Hypocreales</taxon>
        <taxon>Clavicipitaceae</taxon>
        <taxon>Epichloe</taxon>
    </lineage>
</organism>
<dbReference type="GO" id="GO:0005524">
    <property type="term" value="F:ATP binding"/>
    <property type="evidence" value="ECO:0007669"/>
    <property type="project" value="UniProtKB-KW"/>
</dbReference>
<evidence type="ECO:0000256" key="1">
    <source>
        <dbReference type="ARBA" id="ARBA00022692"/>
    </source>
</evidence>
<feature type="transmembrane region" description="Helical" evidence="6">
    <location>
        <begin position="20"/>
        <end position="37"/>
    </location>
</feature>
<proteinExistence type="predicted"/>
<keyword evidence="5 6" id="KW-0472">Membrane</keyword>
<dbReference type="OrthoDB" id="4952489at2759"/>
<evidence type="ECO:0000259" key="7">
    <source>
        <dbReference type="PROSITE" id="PS50893"/>
    </source>
</evidence>
<keyword evidence="2" id="KW-0547">Nucleotide-binding</keyword>
<keyword evidence="4 6" id="KW-1133">Transmembrane helix</keyword>
<dbReference type="PROSITE" id="PS50893">
    <property type="entry name" value="ABC_TRANSPORTER_2"/>
    <property type="match status" value="1"/>
</dbReference>
<dbReference type="Proteomes" id="UP000594364">
    <property type="component" value="Chromosome 1"/>
</dbReference>
<dbReference type="GO" id="GO:0016020">
    <property type="term" value="C:membrane"/>
    <property type="evidence" value="ECO:0007669"/>
    <property type="project" value="InterPro"/>
</dbReference>
<evidence type="ECO:0000256" key="2">
    <source>
        <dbReference type="ARBA" id="ARBA00022741"/>
    </source>
</evidence>
<dbReference type="InterPro" id="IPR027417">
    <property type="entry name" value="P-loop_NTPase"/>
</dbReference>